<feature type="chain" id="PRO_5047344011" evidence="2">
    <location>
        <begin position="25"/>
        <end position="379"/>
    </location>
</feature>
<dbReference type="Proteomes" id="UP001597010">
    <property type="component" value="Unassembled WGS sequence"/>
</dbReference>
<dbReference type="PANTHER" id="PTHR33393:SF11">
    <property type="entry name" value="POLYGLUTAMINE SYNTHESIS ACCESSORY PROTEIN RV0574C-RELATED"/>
    <property type="match status" value="1"/>
</dbReference>
<evidence type="ECO:0000313" key="4">
    <source>
        <dbReference type="EMBL" id="MFD0794610.1"/>
    </source>
</evidence>
<dbReference type="RefSeq" id="WP_377116121.1">
    <property type="nucleotide sequence ID" value="NZ_JBHTHZ010000012.1"/>
</dbReference>
<dbReference type="PROSITE" id="PS51257">
    <property type="entry name" value="PROKAR_LIPOPROTEIN"/>
    <property type="match status" value="1"/>
</dbReference>
<dbReference type="Pfam" id="PF09587">
    <property type="entry name" value="PGA_cap"/>
    <property type="match status" value="1"/>
</dbReference>
<keyword evidence="5" id="KW-1185">Reference proteome</keyword>
<protein>
    <submittedName>
        <fullName evidence="4">CapA family protein</fullName>
    </submittedName>
</protein>
<dbReference type="Gene3D" id="3.60.21.10">
    <property type="match status" value="1"/>
</dbReference>
<comment type="similarity">
    <text evidence="1">Belongs to the CapA family.</text>
</comment>
<evidence type="ECO:0000259" key="3">
    <source>
        <dbReference type="SMART" id="SM00854"/>
    </source>
</evidence>
<dbReference type="SMART" id="SM00854">
    <property type="entry name" value="PGA_cap"/>
    <property type="match status" value="1"/>
</dbReference>
<organism evidence="4 5">
    <name type="scientific">Mucilaginibacter litoreus</name>
    <dbReference type="NCBI Taxonomy" id="1048221"/>
    <lineage>
        <taxon>Bacteria</taxon>
        <taxon>Pseudomonadati</taxon>
        <taxon>Bacteroidota</taxon>
        <taxon>Sphingobacteriia</taxon>
        <taxon>Sphingobacteriales</taxon>
        <taxon>Sphingobacteriaceae</taxon>
        <taxon>Mucilaginibacter</taxon>
    </lineage>
</organism>
<name>A0ABW3AUT8_9SPHI</name>
<dbReference type="PANTHER" id="PTHR33393">
    <property type="entry name" value="POLYGLUTAMINE SYNTHESIS ACCESSORY PROTEIN RV0574C-RELATED"/>
    <property type="match status" value="1"/>
</dbReference>
<dbReference type="InterPro" id="IPR029052">
    <property type="entry name" value="Metallo-depent_PP-like"/>
</dbReference>
<evidence type="ECO:0000256" key="2">
    <source>
        <dbReference type="SAM" id="SignalP"/>
    </source>
</evidence>
<keyword evidence="2" id="KW-0732">Signal</keyword>
<dbReference type="EMBL" id="JBHTHZ010000012">
    <property type="protein sequence ID" value="MFD0794610.1"/>
    <property type="molecule type" value="Genomic_DNA"/>
</dbReference>
<evidence type="ECO:0000313" key="5">
    <source>
        <dbReference type="Proteomes" id="UP001597010"/>
    </source>
</evidence>
<proteinExistence type="inferred from homology"/>
<feature type="domain" description="Capsule synthesis protein CapA" evidence="3">
    <location>
        <begin position="56"/>
        <end position="300"/>
    </location>
</feature>
<dbReference type="CDD" id="cd07381">
    <property type="entry name" value="MPP_CapA"/>
    <property type="match status" value="1"/>
</dbReference>
<gene>
    <name evidence="4" type="ORF">ACFQZX_13370</name>
</gene>
<dbReference type="InterPro" id="IPR052169">
    <property type="entry name" value="CW_Biosynth-Accessory"/>
</dbReference>
<feature type="signal peptide" evidence="2">
    <location>
        <begin position="1"/>
        <end position="24"/>
    </location>
</feature>
<dbReference type="InterPro" id="IPR019079">
    <property type="entry name" value="Capsule_synth_CapA"/>
</dbReference>
<dbReference type="SUPFAM" id="SSF56300">
    <property type="entry name" value="Metallo-dependent phosphatases"/>
    <property type="match status" value="1"/>
</dbReference>
<accession>A0ABW3AUT8</accession>
<sequence length="379" mass="40478">MALRQILIFTGVAAMLLAACTHPAAIKQFSKQGKNMVADRLANINTDTIANDTTVNIAAVGDIMLGSSYPDSSGLPADKATGTFQYALNDLKKADIAFGNLEGVLLDTGAPVNYKLKFRNKGYLFRMPEEYGGILKNAGFNLLSVGNNHSNDFDYAGRKSTMKILDSLGIHTAGFKTHPSKTFTIKGVKYGFCAFSPNAQTVPLLQTGAAKKLIAELKAASDVVIVSFHGGGEGADFEHVKDSTEVFKGENRGNVKLFAHAAIDAGADLVLGHGPHVGRAIEVYKKRLIAYSLGNFATYKGVSVSGVCGLAPLLKLKLSKKGEFLNGEIRSYRQDHFAGVTPDTLKRAMLRIKALTQADFVQPGIMISNSGYIAPANAN</sequence>
<reference evidence="5" key="1">
    <citation type="journal article" date="2019" name="Int. J. Syst. Evol. Microbiol.">
        <title>The Global Catalogue of Microorganisms (GCM) 10K type strain sequencing project: providing services to taxonomists for standard genome sequencing and annotation.</title>
        <authorList>
            <consortium name="The Broad Institute Genomics Platform"/>
            <consortium name="The Broad Institute Genome Sequencing Center for Infectious Disease"/>
            <person name="Wu L."/>
            <person name="Ma J."/>
        </authorList>
    </citation>
    <scope>NUCLEOTIDE SEQUENCE [LARGE SCALE GENOMIC DNA]</scope>
    <source>
        <strain evidence="5">CCUG 61484</strain>
    </source>
</reference>
<evidence type="ECO:0000256" key="1">
    <source>
        <dbReference type="ARBA" id="ARBA00005662"/>
    </source>
</evidence>
<comment type="caution">
    <text evidence="4">The sequence shown here is derived from an EMBL/GenBank/DDBJ whole genome shotgun (WGS) entry which is preliminary data.</text>
</comment>